<gene>
    <name evidence="2" type="ORF">FJV41_03220</name>
</gene>
<keyword evidence="1" id="KW-0732">Signal</keyword>
<dbReference type="EMBL" id="VIFM01000007">
    <property type="protein sequence ID" value="TQF17465.1"/>
    <property type="molecule type" value="Genomic_DNA"/>
</dbReference>
<feature type="signal peptide" evidence="1">
    <location>
        <begin position="1"/>
        <end position="23"/>
    </location>
</feature>
<evidence type="ECO:0008006" key="4">
    <source>
        <dbReference type="Google" id="ProtNLM"/>
    </source>
</evidence>
<comment type="caution">
    <text evidence="2">The sequence shown here is derived from an EMBL/GenBank/DDBJ whole genome shotgun (WGS) entry which is preliminary data.</text>
</comment>
<dbReference type="RefSeq" id="WP_141640907.1">
    <property type="nucleotide sequence ID" value="NZ_VIFM01000007.1"/>
</dbReference>
<feature type="chain" id="PRO_5021930834" description="Lipoprotein" evidence="1">
    <location>
        <begin position="24"/>
        <end position="116"/>
    </location>
</feature>
<dbReference type="AlphaFoldDB" id="A0A540X842"/>
<evidence type="ECO:0000313" key="3">
    <source>
        <dbReference type="Proteomes" id="UP000315369"/>
    </source>
</evidence>
<proteinExistence type="predicted"/>
<evidence type="ECO:0000256" key="1">
    <source>
        <dbReference type="SAM" id="SignalP"/>
    </source>
</evidence>
<reference evidence="2 3" key="1">
    <citation type="submission" date="2019-06" db="EMBL/GenBank/DDBJ databases">
        <authorList>
            <person name="Livingstone P."/>
            <person name="Whitworth D."/>
        </authorList>
    </citation>
    <scope>NUCLEOTIDE SEQUENCE [LARGE SCALE GENOMIC DNA]</scope>
    <source>
        <strain evidence="2 3">AM401</strain>
    </source>
</reference>
<protein>
    <recommendedName>
        <fullName evidence="4">Lipoprotein</fullName>
    </recommendedName>
</protein>
<organism evidence="2 3">
    <name type="scientific">Myxococcus llanfairpwllgwyngyllgogerychwyrndrobwllllantysiliogogogochensis</name>
    <dbReference type="NCBI Taxonomy" id="2590453"/>
    <lineage>
        <taxon>Bacteria</taxon>
        <taxon>Pseudomonadati</taxon>
        <taxon>Myxococcota</taxon>
        <taxon>Myxococcia</taxon>
        <taxon>Myxococcales</taxon>
        <taxon>Cystobacterineae</taxon>
        <taxon>Myxococcaceae</taxon>
        <taxon>Myxococcus</taxon>
    </lineage>
</organism>
<accession>A0A540X842</accession>
<sequence length="116" mass="12023">MSLRRALPWSLALLLSFTTAAFAEPATTEVLAPESSEPQDAASLVCVAVRCSTVSECWAACPGASSVSCVSNGCRYTLPGGGGGGGPWCELTRCSDDADCVCKGQQGYCEARACRY</sequence>
<name>A0A540X842_9BACT</name>
<dbReference type="OrthoDB" id="5524736at2"/>
<evidence type="ECO:0000313" key="2">
    <source>
        <dbReference type="EMBL" id="TQF17465.1"/>
    </source>
</evidence>
<keyword evidence="3" id="KW-1185">Reference proteome</keyword>
<dbReference type="Proteomes" id="UP000315369">
    <property type="component" value="Unassembled WGS sequence"/>
</dbReference>